<feature type="domain" description="Alcohol dehydrogenase-like C-terminal" evidence="6">
    <location>
        <begin position="178"/>
        <end position="302"/>
    </location>
</feature>
<evidence type="ECO:0000256" key="1">
    <source>
        <dbReference type="ARBA" id="ARBA00001947"/>
    </source>
</evidence>
<dbReference type="InterPro" id="IPR036291">
    <property type="entry name" value="NAD(P)-bd_dom_sf"/>
</dbReference>
<dbReference type="InterPro" id="IPR013149">
    <property type="entry name" value="ADH-like_C"/>
</dbReference>
<dbReference type="Pfam" id="PF08240">
    <property type="entry name" value="ADH_N"/>
    <property type="match status" value="1"/>
</dbReference>
<reference evidence="8 9" key="1">
    <citation type="submission" date="2022-03" db="EMBL/GenBank/DDBJ databases">
        <title>Rhizobium SSM4.3 sp. nov., isolated from Sediment (Gouqi Island).</title>
        <authorList>
            <person name="Chen G."/>
        </authorList>
    </citation>
    <scope>NUCLEOTIDE SEQUENCE [LARGE SCALE GENOMIC DNA]</scope>
    <source>
        <strain evidence="8 9">SSM4.3</strain>
        <plasmid evidence="8">unnamed</plasmid>
    </source>
</reference>
<dbReference type="PANTHER" id="PTHR43161:SF9">
    <property type="entry name" value="SORBITOL DEHYDROGENASE"/>
    <property type="match status" value="1"/>
</dbReference>
<evidence type="ECO:0000256" key="2">
    <source>
        <dbReference type="ARBA" id="ARBA00008072"/>
    </source>
</evidence>
<proteinExistence type="inferred from homology"/>
<dbReference type="CDD" id="cd08232">
    <property type="entry name" value="idonate-5-DH"/>
    <property type="match status" value="1"/>
</dbReference>
<feature type="domain" description="Alcohol dehydrogenase-like N-terminal" evidence="7">
    <location>
        <begin position="24"/>
        <end position="138"/>
    </location>
</feature>
<sequence length="344" mass="36265">MKAIVIHAARDLRVEDRPVEEAQAGQLRLSLATGGICGSDLHYFNHGGFGAVRLREPMILGHEVSARVEAIGPGVSGFEIGQLVAVSPSRPCGHCRFCAEGLQNQCLNMRFYGSAMPFPHIQGAFRESLVADAYQCVDATGLSSGEAAMAEPLAVTLHATTRAGSLFGKRVLVTGCGPIGVLSILSARRAGAAEIVATDLSDFTLALAAKVGADRVINTAKEPDALSAYAEDKGTFDVLYECTGVAAALAGAIPALRPRGIILQLGLGGDMTLPMMAITAKELELRGSFRFHQEFATGVELMRKGLIDVKPLITHTVSLAEAEKGFLLASDRSQAMKAQIDFSA</sequence>
<dbReference type="Gene3D" id="3.90.180.10">
    <property type="entry name" value="Medium-chain alcohol dehydrogenases, catalytic domain"/>
    <property type="match status" value="1"/>
</dbReference>
<evidence type="ECO:0000256" key="3">
    <source>
        <dbReference type="ARBA" id="ARBA00022723"/>
    </source>
</evidence>
<keyword evidence="3" id="KW-0479">Metal-binding</keyword>
<dbReference type="InterPro" id="IPR013154">
    <property type="entry name" value="ADH-like_N"/>
</dbReference>
<dbReference type="SUPFAM" id="SSF51735">
    <property type="entry name" value="NAD(P)-binding Rossmann-fold domains"/>
    <property type="match status" value="1"/>
</dbReference>
<comment type="caution">
    <text evidence="8">The sequence shown here is derived from an EMBL/GenBank/DDBJ whole genome shotgun (WGS) entry which is preliminary data.</text>
</comment>
<protein>
    <submittedName>
        <fullName evidence="8">L-idonate 5-dehydrogenase</fullName>
    </submittedName>
</protein>
<dbReference type="PANTHER" id="PTHR43161">
    <property type="entry name" value="SORBITOL DEHYDROGENASE"/>
    <property type="match status" value="1"/>
</dbReference>
<comment type="similarity">
    <text evidence="2">Belongs to the zinc-containing alcohol dehydrogenase family.</text>
</comment>
<evidence type="ECO:0000259" key="6">
    <source>
        <dbReference type="Pfam" id="PF00107"/>
    </source>
</evidence>
<evidence type="ECO:0000256" key="5">
    <source>
        <dbReference type="ARBA" id="ARBA00023002"/>
    </source>
</evidence>
<evidence type="ECO:0000313" key="9">
    <source>
        <dbReference type="Proteomes" id="UP001522662"/>
    </source>
</evidence>
<dbReference type="Gene3D" id="3.40.50.720">
    <property type="entry name" value="NAD(P)-binding Rossmann-like Domain"/>
    <property type="match status" value="1"/>
</dbReference>
<accession>A0ABT0CXN0</accession>
<dbReference type="Proteomes" id="UP001522662">
    <property type="component" value="Unassembled WGS sequence"/>
</dbReference>
<gene>
    <name evidence="8" type="ORF">MKJ03_06260</name>
</gene>
<evidence type="ECO:0000256" key="4">
    <source>
        <dbReference type="ARBA" id="ARBA00022833"/>
    </source>
</evidence>
<keyword evidence="9" id="KW-1185">Reference proteome</keyword>
<dbReference type="Pfam" id="PF00107">
    <property type="entry name" value="ADH_zinc_N"/>
    <property type="match status" value="1"/>
</dbReference>
<comment type="cofactor">
    <cofactor evidence="1">
        <name>Zn(2+)</name>
        <dbReference type="ChEBI" id="CHEBI:29105"/>
    </cofactor>
</comment>
<dbReference type="EMBL" id="JALAYX010000002">
    <property type="protein sequence ID" value="MCJ8237921.1"/>
    <property type="molecule type" value="Genomic_DNA"/>
</dbReference>
<dbReference type="RefSeq" id="WP_245135690.1">
    <property type="nucleotide sequence ID" value="NZ_CP128477.1"/>
</dbReference>
<keyword evidence="4" id="KW-0862">Zinc</keyword>
<dbReference type="InterPro" id="IPR011032">
    <property type="entry name" value="GroES-like_sf"/>
</dbReference>
<keyword evidence="8" id="KW-0614">Plasmid</keyword>
<name>A0ABT0CXN0_9HYPH</name>
<evidence type="ECO:0000313" key="8">
    <source>
        <dbReference type="EMBL" id="MCJ8237921.1"/>
    </source>
</evidence>
<keyword evidence="5" id="KW-0560">Oxidoreductase</keyword>
<geneLocation type="plasmid" evidence="8">
    <name>unnamed</name>
</geneLocation>
<evidence type="ECO:0000259" key="7">
    <source>
        <dbReference type="Pfam" id="PF08240"/>
    </source>
</evidence>
<dbReference type="SUPFAM" id="SSF50129">
    <property type="entry name" value="GroES-like"/>
    <property type="match status" value="1"/>
</dbReference>
<organism evidence="8 9">
    <name type="scientific">Peteryoungia algae</name>
    <dbReference type="NCBI Taxonomy" id="2919917"/>
    <lineage>
        <taxon>Bacteria</taxon>
        <taxon>Pseudomonadati</taxon>
        <taxon>Pseudomonadota</taxon>
        <taxon>Alphaproteobacteria</taxon>
        <taxon>Hyphomicrobiales</taxon>
        <taxon>Rhizobiaceae</taxon>
        <taxon>Peteryoungia</taxon>
    </lineage>
</organism>